<evidence type="ECO:0000313" key="8">
    <source>
        <dbReference type="EMBL" id="SEP48572.1"/>
    </source>
</evidence>
<sequence length="471" mass="50100">MIERDTIFIDGKWVESAGSGTLTVVNPATEEPIATVPRGDIADVDRAAQAAARAFETWSRSSHEERVAVLTRIADILEAKAEELARSTVREIGTPIALARRSHVATPINDLRIAAASIKDIVWEERFDDTIVRRIPAGVAGAITPWNGPLRMITLKAGAALAAGCTVVLKGTEVAPLSSFVFAEAAAEAGLPDGVFNLVSGPGPEIGEALATHPLIDLVSLTGSVRAGSRVMELASRSVKRVALELGGKSANVILEDADLERAVTDGLTDAFRNAGQVCGGLSRTLVPRSRLAEAEEIAAAKAAAFVIGDPFDEATTLGPVVSEVQRERVRRYIRTGIDEGMRLVAGGPEAPDHLDRGYFVRPTVFSGTNNDTLARQEVFGPVNVLIPFDDADDAVAIANDSDYGLAGGVWSADPERARDVGRRLRTGRVRINGAPIDMRAPHGGLKLSGIGREMGRYGIEEYLEYQSLIS</sequence>
<dbReference type="InterPro" id="IPR016161">
    <property type="entry name" value="Ald_DH/histidinol_DH"/>
</dbReference>
<accession>A0A1H8Y8Z2</accession>
<dbReference type="OrthoDB" id="6882680at2"/>
<protein>
    <recommendedName>
        <fullName evidence="3">aldehyde dehydrogenase (NAD(+))</fullName>
        <ecNumber evidence="3">1.2.1.3</ecNumber>
    </recommendedName>
</protein>
<dbReference type="FunFam" id="3.40.605.10:FF:000007">
    <property type="entry name" value="NAD/NADP-dependent betaine aldehyde dehydrogenase"/>
    <property type="match status" value="1"/>
</dbReference>
<dbReference type="Proteomes" id="UP000198582">
    <property type="component" value="Unassembled WGS sequence"/>
</dbReference>
<dbReference type="SUPFAM" id="SSF53720">
    <property type="entry name" value="ALDH-like"/>
    <property type="match status" value="1"/>
</dbReference>
<dbReference type="PROSITE" id="PS00070">
    <property type="entry name" value="ALDEHYDE_DEHYDR_CYS"/>
    <property type="match status" value="1"/>
</dbReference>
<dbReference type="Pfam" id="PF00171">
    <property type="entry name" value="Aldedh"/>
    <property type="match status" value="1"/>
</dbReference>
<gene>
    <name evidence="8" type="ORF">SAMN04489732_11275</name>
</gene>
<evidence type="ECO:0000256" key="4">
    <source>
        <dbReference type="ARBA" id="ARBA00049194"/>
    </source>
</evidence>
<keyword evidence="2 6" id="KW-0560">Oxidoreductase</keyword>
<evidence type="ECO:0000256" key="1">
    <source>
        <dbReference type="ARBA" id="ARBA00009986"/>
    </source>
</evidence>
<dbReference type="PANTHER" id="PTHR42804:SF1">
    <property type="entry name" value="ALDEHYDE DEHYDROGENASE-RELATED"/>
    <property type="match status" value="1"/>
</dbReference>
<evidence type="ECO:0000256" key="6">
    <source>
        <dbReference type="RuleBase" id="RU003345"/>
    </source>
</evidence>
<evidence type="ECO:0000256" key="5">
    <source>
        <dbReference type="PROSITE-ProRule" id="PRU10007"/>
    </source>
</evidence>
<dbReference type="STRING" id="394193.SAMN04489732_11275"/>
<comment type="catalytic activity">
    <reaction evidence="4">
        <text>an aldehyde + NAD(+) + H2O = a carboxylate + NADH + 2 H(+)</text>
        <dbReference type="Rhea" id="RHEA:16185"/>
        <dbReference type="ChEBI" id="CHEBI:15377"/>
        <dbReference type="ChEBI" id="CHEBI:15378"/>
        <dbReference type="ChEBI" id="CHEBI:17478"/>
        <dbReference type="ChEBI" id="CHEBI:29067"/>
        <dbReference type="ChEBI" id="CHEBI:57540"/>
        <dbReference type="ChEBI" id="CHEBI:57945"/>
        <dbReference type="EC" id="1.2.1.3"/>
    </reaction>
</comment>
<dbReference type="CDD" id="cd07138">
    <property type="entry name" value="ALDH_CddD_SSP0762"/>
    <property type="match status" value="1"/>
</dbReference>
<feature type="active site" evidence="5">
    <location>
        <position position="245"/>
    </location>
</feature>
<dbReference type="InterPro" id="IPR029510">
    <property type="entry name" value="Ald_DH_CS_GLU"/>
</dbReference>
<comment type="similarity">
    <text evidence="1 6">Belongs to the aldehyde dehydrogenase family.</text>
</comment>
<proteinExistence type="inferred from homology"/>
<feature type="domain" description="Aldehyde dehydrogenase" evidence="7">
    <location>
        <begin position="13"/>
        <end position="468"/>
    </location>
</feature>
<dbReference type="GO" id="GO:0004029">
    <property type="term" value="F:aldehyde dehydrogenase (NAD+) activity"/>
    <property type="evidence" value="ECO:0007669"/>
    <property type="project" value="UniProtKB-EC"/>
</dbReference>
<reference evidence="8 9" key="1">
    <citation type="submission" date="2016-10" db="EMBL/GenBank/DDBJ databases">
        <authorList>
            <person name="de Groot N.N."/>
        </authorList>
    </citation>
    <scope>NUCLEOTIDE SEQUENCE [LARGE SCALE GENOMIC DNA]</scope>
    <source>
        <strain evidence="8 9">DSM 44993</strain>
    </source>
</reference>
<dbReference type="InterPro" id="IPR016163">
    <property type="entry name" value="Ald_DH_C"/>
</dbReference>
<dbReference type="EMBL" id="FOEF01000012">
    <property type="protein sequence ID" value="SEP48572.1"/>
    <property type="molecule type" value="Genomic_DNA"/>
</dbReference>
<dbReference type="InterPro" id="IPR016160">
    <property type="entry name" value="Ald_DH_CS_CYS"/>
</dbReference>
<dbReference type="Gene3D" id="3.40.605.10">
    <property type="entry name" value="Aldehyde Dehydrogenase, Chain A, domain 1"/>
    <property type="match status" value="1"/>
</dbReference>
<dbReference type="PROSITE" id="PS00687">
    <property type="entry name" value="ALDEHYDE_DEHYDR_GLU"/>
    <property type="match status" value="1"/>
</dbReference>
<dbReference type="InterPro" id="IPR015590">
    <property type="entry name" value="Aldehyde_DH_dom"/>
</dbReference>
<name>A0A1H8Y8Z2_9PSEU</name>
<organism evidence="8 9">
    <name type="scientific">Amycolatopsis saalfeldensis</name>
    <dbReference type="NCBI Taxonomy" id="394193"/>
    <lineage>
        <taxon>Bacteria</taxon>
        <taxon>Bacillati</taxon>
        <taxon>Actinomycetota</taxon>
        <taxon>Actinomycetes</taxon>
        <taxon>Pseudonocardiales</taxon>
        <taxon>Pseudonocardiaceae</taxon>
        <taxon>Amycolatopsis</taxon>
    </lineage>
</organism>
<dbReference type="AlphaFoldDB" id="A0A1H8Y8Z2"/>
<evidence type="ECO:0000256" key="3">
    <source>
        <dbReference type="ARBA" id="ARBA00024226"/>
    </source>
</evidence>
<dbReference type="EC" id="1.2.1.3" evidence="3"/>
<dbReference type="RefSeq" id="WP_091620824.1">
    <property type="nucleotide sequence ID" value="NZ_FOEF01000012.1"/>
</dbReference>
<evidence type="ECO:0000256" key="2">
    <source>
        <dbReference type="ARBA" id="ARBA00023002"/>
    </source>
</evidence>
<evidence type="ECO:0000259" key="7">
    <source>
        <dbReference type="Pfam" id="PF00171"/>
    </source>
</evidence>
<dbReference type="PANTHER" id="PTHR42804">
    <property type="entry name" value="ALDEHYDE DEHYDROGENASE"/>
    <property type="match status" value="1"/>
</dbReference>
<dbReference type="InterPro" id="IPR016162">
    <property type="entry name" value="Ald_DH_N"/>
</dbReference>
<dbReference type="Gene3D" id="3.40.309.10">
    <property type="entry name" value="Aldehyde Dehydrogenase, Chain A, domain 2"/>
    <property type="match status" value="1"/>
</dbReference>
<evidence type="ECO:0000313" key="9">
    <source>
        <dbReference type="Proteomes" id="UP000198582"/>
    </source>
</evidence>
<keyword evidence="9" id="KW-1185">Reference proteome</keyword>